<dbReference type="EMBL" id="SLWA01000001">
    <property type="protein sequence ID" value="TCN60713.1"/>
    <property type="molecule type" value="Genomic_DNA"/>
</dbReference>
<dbReference type="Proteomes" id="UP000295270">
    <property type="component" value="Unassembled WGS sequence"/>
</dbReference>
<reference evidence="2 4" key="1">
    <citation type="journal article" date="2015" name="Stand. Genomic Sci.">
        <title>Genomic Encyclopedia of Bacterial and Archaeal Type Strains, Phase III: the genomes of soil and plant-associated and newly described type strains.</title>
        <authorList>
            <person name="Whitman W.B."/>
            <person name="Woyke T."/>
            <person name="Klenk H.P."/>
            <person name="Zhou Y."/>
            <person name="Lilburn T.G."/>
            <person name="Beck B.J."/>
            <person name="De Vos P."/>
            <person name="Vandamme P."/>
            <person name="Eisen J.A."/>
            <person name="Garrity G."/>
            <person name="Hugenholtz P."/>
            <person name="Kyrpides N.C."/>
        </authorList>
    </citation>
    <scope>NUCLEOTIDE SEQUENCE [LARGE SCALE GENOMIC DNA]</scope>
    <source>
        <strain evidence="2 4">P5626</strain>
    </source>
</reference>
<evidence type="ECO:0000313" key="5">
    <source>
        <dbReference type="Proteomes" id="UP000298340"/>
    </source>
</evidence>
<gene>
    <name evidence="3" type="ORF">D0809_02310</name>
    <name evidence="2" type="ORF">EV142_101288</name>
</gene>
<evidence type="ECO:0000313" key="2">
    <source>
        <dbReference type="EMBL" id="TCN60713.1"/>
    </source>
</evidence>
<feature type="signal peptide" evidence="1">
    <location>
        <begin position="1"/>
        <end position="22"/>
    </location>
</feature>
<reference evidence="3 5" key="2">
    <citation type="journal article" date="2018" name="Syst. Appl. Microbiol.">
        <title>Flavobacterium circumlabens sp. nov. and Flavobacterium cupreum sp. nov., two psychrotrophic species isolated from Antarctic environmental samples.</title>
        <authorList>
            <person name="Kralova S."/>
            <person name="Busse H.J."/>
            <person name="Svec P."/>
            <person name="Maslanova I."/>
            <person name="Stankova E."/>
            <person name="Bartak M."/>
            <person name="Sedlacek I."/>
        </authorList>
    </citation>
    <scope>NUCLEOTIDE SEQUENCE [LARGE SCALE GENOMIC DNA]</scope>
    <source>
        <strain evidence="3 5">CCM 8828</strain>
    </source>
</reference>
<keyword evidence="1" id="KW-0732">Signal</keyword>
<name>A0A4Y7UJ25_9FLAO</name>
<dbReference type="PROSITE" id="PS51257">
    <property type="entry name" value="PROKAR_LIPOPROTEIN"/>
    <property type="match status" value="1"/>
</dbReference>
<evidence type="ECO:0008006" key="6">
    <source>
        <dbReference type="Google" id="ProtNLM"/>
    </source>
</evidence>
<feature type="chain" id="PRO_5043204867" description="DUF4595 domain-containing protein" evidence="1">
    <location>
        <begin position="23"/>
        <end position="257"/>
    </location>
</feature>
<proteinExistence type="predicted"/>
<accession>A0A4Y7UJ25</accession>
<dbReference type="Proteomes" id="UP000298340">
    <property type="component" value="Unassembled WGS sequence"/>
</dbReference>
<dbReference type="AlphaFoldDB" id="A0A4Y7UJ25"/>
<organism evidence="3 5">
    <name type="scientific">Flavobacterium circumlabens</name>
    <dbReference type="NCBI Taxonomy" id="2133765"/>
    <lineage>
        <taxon>Bacteria</taxon>
        <taxon>Pseudomonadati</taxon>
        <taxon>Bacteroidota</taxon>
        <taxon>Flavobacteriia</taxon>
        <taxon>Flavobacteriales</taxon>
        <taxon>Flavobacteriaceae</taxon>
        <taxon>Flavobacterium</taxon>
    </lineage>
</organism>
<comment type="caution">
    <text evidence="3">The sequence shown here is derived from an EMBL/GenBank/DDBJ whole genome shotgun (WGS) entry which is preliminary data.</text>
</comment>
<dbReference type="EMBL" id="QWDN01000001">
    <property type="protein sequence ID" value="TEB45859.1"/>
    <property type="molecule type" value="Genomic_DNA"/>
</dbReference>
<sequence length="257" mass="28694">MKKLLYLLSAIIAILTSCSSDNDTDSLNQAHIPLLLKYVITKDGKTIYTGENIYNGNRIVSFSDSNGNKSNYTYTGDLITKIEDINTKGMITTTRDYSYSSGKLESVLYKSPSSKNLKIKYTHNQDGTISYKKYLIQVSTGSEEEEGSTGKYTFKDGNLIKTESFYYNSPEGLTISEYDSKNSFNKNILGLKLLLDYSSTSINNLVKQTIVTFSDNNSTSIISTYAFTYDANGYATEMKTSKSDGASDTTQTIKYFY</sequence>
<reference evidence="2" key="3">
    <citation type="submission" date="2019-03" db="EMBL/GenBank/DDBJ databases">
        <authorList>
            <person name="Whitman W."/>
            <person name="Huntemann M."/>
            <person name="Clum A."/>
            <person name="Pillay M."/>
            <person name="Palaniappan K."/>
            <person name="Varghese N."/>
            <person name="Mikhailova N."/>
            <person name="Stamatis D."/>
            <person name="Reddy T."/>
            <person name="Daum C."/>
            <person name="Shapiro N."/>
            <person name="Ivanova N."/>
            <person name="Kyrpides N."/>
            <person name="Woyke T."/>
        </authorList>
    </citation>
    <scope>NUCLEOTIDE SEQUENCE</scope>
    <source>
        <strain evidence="2">P5626</strain>
    </source>
</reference>
<keyword evidence="4" id="KW-1185">Reference proteome</keyword>
<dbReference type="OrthoDB" id="1376969at2"/>
<dbReference type="RefSeq" id="WP_132031991.1">
    <property type="nucleotide sequence ID" value="NZ_QWDN01000001.1"/>
</dbReference>
<evidence type="ECO:0000313" key="3">
    <source>
        <dbReference type="EMBL" id="TEB45859.1"/>
    </source>
</evidence>
<evidence type="ECO:0000313" key="4">
    <source>
        <dbReference type="Proteomes" id="UP000295270"/>
    </source>
</evidence>
<evidence type="ECO:0000256" key="1">
    <source>
        <dbReference type="SAM" id="SignalP"/>
    </source>
</evidence>
<protein>
    <recommendedName>
        <fullName evidence="6">DUF4595 domain-containing protein</fullName>
    </recommendedName>
</protein>